<dbReference type="InterPro" id="IPR043136">
    <property type="entry name" value="B30.2/SPRY_sf"/>
</dbReference>
<dbReference type="Gene3D" id="2.60.40.10">
    <property type="entry name" value="Immunoglobulins"/>
    <property type="match status" value="2"/>
</dbReference>
<dbReference type="InterPro" id="IPR001870">
    <property type="entry name" value="B30.2/SPRY"/>
</dbReference>
<dbReference type="EMBL" id="BAAFST010000007">
    <property type="protein sequence ID" value="GAB1292276.1"/>
    <property type="molecule type" value="Genomic_DNA"/>
</dbReference>
<dbReference type="Gene3D" id="3.30.160.60">
    <property type="entry name" value="Classic Zinc Finger"/>
    <property type="match status" value="1"/>
</dbReference>
<dbReference type="PANTHER" id="PTHR24099">
    <property type="entry name" value="E3 UBIQUITIN-PROTEIN LIGASE TRIM36-RELATED"/>
    <property type="match status" value="1"/>
</dbReference>
<dbReference type="SUPFAM" id="SSF49265">
    <property type="entry name" value="Fibronectin type III"/>
    <property type="match status" value="1"/>
</dbReference>
<proteinExistence type="predicted"/>
<comment type="caution">
    <text evidence="5">The sequence shown here is derived from an EMBL/GenBank/DDBJ whole genome shotgun (WGS) entry which is preliminary data.</text>
</comment>
<dbReference type="PROSITE" id="PS50188">
    <property type="entry name" value="B302_SPRY"/>
    <property type="match status" value="1"/>
</dbReference>
<dbReference type="InterPro" id="IPR050617">
    <property type="entry name" value="E3_ligase_FN3/SPRY"/>
</dbReference>
<accession>A0ABQ0EZN9</accession>
<dbReference type="InterPro" id="IPR013320">
    <property type="entry name" value="ConA-like_dom_sf"/>
</dbReference>
<dbReference type="Gene3D" id="2.60.120.920">
    <property type="match status" value="2"/>
</dbReference>
<name>A0ABQ0EZN9_APOSI</name>
<evidence type="ECO:0000256" key="2">
    <source>
        <dbReference type="SAM" id="MobiDB-lite"/>
    </source>
</evidence>
<reference evidence="5 6" key="1">
    <citation type="submission" date="2024-08" db="EMBL/GenBank/DDBJ databases">
        <title>The draft genome of Apodemus speciosus.</title>
        <authorList>
            <person name="Nabeshima K."/>
            <person name="Suzuki S."/>
            <person name="Onuma M."/>
        </authorList>
    </citation>
    <scope>NUCLEOTIDE SEQUENCE [LARGE SCALE GENOMIC DNA]</scope>
    <source>
        <strain evidence="5">IB14-021</strain>
    </source>
</reference>
<dbReference type="InterPro" id="IPR036116">
    <property type="entry name" value="FN3_sf"/>
</dbReference>
<dbReference type="InterPro" id="IPR003877">
    <property type="entry name" value="SPRY_dom"/>
</dbReference>
<dbReference type="PROSITE" id="PS50853">
    <property type="entry name" value="FN3"/>
    <property type="match status" value="2"/>
</dbReference>
<feature type="domain" description="Fibronectin type-III" evidence="4">
    <location>
        <begin position="490"/>
        <end position="583"/>
    </location>
</feature>
<feature type="region of interest" description="Disordered" evidence="2">
    <location>
        <begin position="48"/>
        <end position="86"/>
    </location>
</feature>
<protein>
    <submittedName>
        <fullName evidence="5">Fibronectin type III and SPRY domain-containing protein 2</fullName>
    </submittedName>
</protein>
<evidence type="ECO:0000259" key="4">
    <source>
        <dbReference type="PROSITE" id="PS50853"/>
    </source>
</evidence>
<dbReference type="Pfam" id="PF00622">
    <property type="entry name" value="SPRY"/>
    <property type="match status" value="1"/>
</dbReference>
<feature type="region of interest" description="Disordered" evidence="2">
    <location>
        <begin position="1"/>
        <end position="33"/>
    </location>
</feature>
<keyword evidence="6" id="KW-1185">Reference proteome</keyword>
<dbReference type="InterPro" id="IPR003961">
    <property type="entry name" value="FN3_dom"/>
</dbReference>
<dbReference type="PRINTS" id="PR01407">
    <property type="entry name" value="BUTYPHLNCDUF"/>
</dbReference>
<evidence type="ECO:0000259" key="3">
    <source>
        <dbReference type="PROSITE" id="PS50188"/>
    </source>
</evidence>
<dbReference type="SUPFAM" id="SSF49899">
    <property type="entry name" value="Concanavalin A-like lectins/glucanases"/>
    <property type="match status" value="2"/>
</dbReference>
<dbReference type="CDD" id="cd00063">
    <property type="entry name" value="FN3"/>
    <property type="match status" value="2"/>
</dbReference>
<gene>
    <name evidence="5" type="ORF">APTSU1_000750700</name>
</gene>
<dbReference type="PANTHER" id="PTHR24099:SF6">
    <property type="entry name" value="FIBRONECTIN TYPE III AND SPRY DOMAIN-CONTAINING PROTEIN 2"/>
    <property type="match status" value="1"/>
</dbReference>
<feature type="domain" description="B30.2/SPRY" evidence="3">
    <location>
        <begin position="565"/>
        <end position="792"/>
    </location>
</feature>
<evidence type="ECO:0000313" key="5">
    <source>
        <dbReference type="EMBL" id="GAB1292276.1"/>
    </source>
</evidence>
<organism evidence="5 6">
    <name type="scientific">Apodemus speciosus</name>
    <name type="common">Large Japanese field mouse</name>
    <dbReference type="NCBI Taxonomy" id="105296"/>
    <lineage>
        <taxon>Eukaryota</taxon>
        <taxon>Metazoa</taxon>
        <taxon>Chordata</taxon>
        <taxon>Craniata</taxon>
        <taxon>Vertebrata</taxon>
        <taxon>Euteleostomi</taxon>
        <taxon>Mammalia</taxon>
        <taxon>Eutheria</taxon>
        <taxon>Euarchontoglires</taxon>
        <taxon>Glires</taxon>
        <taxon>Rodentia</taxon>
        <taxon>Myomorpha</taxon>
        <taxon>Muroidea</taxon>
        <taxon>Muridae</taxon>
        <taxon>Murinae</taxon>
        <taxon>Apodemus</taxon>
    </lineage>
</organism>
<evidence type="ECO:0000256" key="1">
    <source>
        <dbReference type="ARBA" id="ARBA00023054"/>
    </source>
</evidence>
<feature type="compositionally biased region" description="Basic and acidic residues" evidence="2">
    <location>
        <begin position="74"/>
        <end position="86"/>
    </location>
</feature>
<dbReference type="Pfam" id="PF00041">
    <property type="entry name" value="fn3"/>
    <property type="match status" value="2"/>
</dbReference>
<feature type="domain" description="Fibronectin type-III" evidence="4">
    <location>
        <begin position="387"/>
        <end position="489"/>
    </location>
</feature>
<keyword evidence="1" id="KW-0175">Coiled coil</keyword>
<evidence type="ECO:0000313" key="6">
    <source>
        <dbReference type="Proteomes" id="UP001623349"/>
    </source>
</evidence>
<dbReference type="Proteomes" id="UP001623349">
    <property type="component" value="Unassembled WGS sequence"/>
</dbReference>
<dbReference type="SMART" id="SM00060">
    <property type="entry name" value="FN3"/>
    <property type="match status" value="2"/>
</dbReference>
<sequence>MDSEYPLTEKGCSVSMEEEAGEDPGLGRPTAPKDFRFYHMDLYDSEDRLQLFPGESSRTGREVTQDELTNEPRGAGDSENLQKEADDFEHLYRLEDDRELGDEFMDEHRLGTLGYPSYGMMRRDPGREQRVWGLSGEAAEAEDLGYGGQGPPDQCQDLREAYRYTHGRASEEYECYVIPEEEDEEEPADVFCVTCKTPVRTVEKDFDIHREHEVTPISKALEHAKDEIHKNMCKLEQQIIEMENFASHLEEVFITVEENFGRQEQNFECHYNGILETLAQKYEEKIQALGEKKKEKLEALYGQLVSCGENLDACRELMETIEEMCHEEKVEFLKDAVAMTDRLGKFLKTKTDVELTAQPEFEDQTLDFSDVEQLMDSINTIPAPSAPVINPQAPNSATGSSVRVCWSLYSDDTVESYRLSYRPVRDSSSGKDQAATAELVTKFTLTVKETYCSVTNLEPNTQYEFWVIAQNRTGPSPSSEHAVYMTAPSPPSIKTEAIRSCEEAALIRWESGNLNPVDSYTVELIQAETPEALGVTESVVGIPTCESLIQLQPRHSYTIYVRALNVGGASARSEPATVHTTGSYFRLNKDTCHPGLTISEDGFTVVRSEKKSFRRELPPSETQFSRSVAVMGNLIPVRGRHYWEVEVDEHLDYTVGVACEDVPKQEDLGANCLSWCMRHTFVSKRRESKGGADKKFLAIMSGGKKKGGSHVRMRTGLQQTHVFDLEFVGVSRHRYEFLHNRTTPDIRITVAPKKIGVLLDYENAKLSFFNVDIAQHLYTFSCQLHQFHVTFF</sequence>
<dbReference type="InterPro" id="IPR003879">
    <property type="entry name" value="Butyrophylin_SPRY"/>
</dbReference>
<dbReference type="InterPro" id="IPR013783">
    <property type="entry name" value="Ig-like_fold"/>
</dbReference>